<evidence type="ECO:0000256" key="1">
    <source>
        <dbReference type="ARBA" id="ARBA00022679"/>
    </source>
</evidence>
<reference evidence="4 5" key="1">
    <citation type="submission" date="2020-08" db="EMBL/GenBank/DDBJ databases">
        <title>Genomic Encyclopedia of Type Strains, Phase IV (KMG-IV): sequencing the most valuable type-strain genomes for metagenomic binning, comparative biology and taxonomic classification.</title>
        <authorList>
            <person name="Goeker M."/>
        </authorList>
    </citation>
    <scope>NUCLEOTIDE SEQUENCE [LARGE SCALE GENOMIC DNA]</scope>
    <source>
        <strain evidence="4 5">DSM 45615</strain>
    </source>
</reference>
<dbReference type="GO" id="GO:0019563">
    <property type="term" value="P:glycerol catabolic process"/>
    <property type="evidence" value="ECO:0007669"/>
    <property type="project" value="TreeGrafter"/>
</dbReference>
<evidence type="ECO:0000259" key="3">
    <source>
        <dbReference type="PROSITE" id="PS51480"/>
    </source>
</evidence>
<gene>
    <name evidence="4" type="ORF">HNP84_004985</name>
</gene>
<evidence type="ECO:0000313" key="5">
    <source>
        <dbReference type="Proteomes" id="UP000578449"/>
    </source>
</evidence>
<dbReference type="PANTHER" id="PTHR28629:SF4">
    <property type="entry name" value="TRIOKINASE_FMN CYCLASE"/>
    <property type="match status" value="1"/>
</dbReference>
<keyword evidence="1" id="KW-0808">Transferase</keyword>
<protein>
    <submittedName>
        <fullName evidence="4">Dihydroxyacetone kinase phosphoprotein-dependent L subunit</fullName>
    </submittedName>
</protein>
<dbReference type="RefSeq" id="WP_185052188.1">
    <property type="nucleotide sequence ID" value="NZ_BAABIX010000015.1"/>
</dbReference>
<proteinExistence type="predicted"/>
<sequence length="205" mass="20901">MTGSSVLRRYVAAVAEAHAELTRLDQASGDGDFGDNLRAGLERVARELDATGSTGHGFEVAGRVFLDEVGGTSGPLFGLLFSEIARALDHDPATGWAEGTAAGLAAIRRVGEAEPGDRTLLDALAPASAELARPGEGAFRRAARAAAAGAHATATMRARQGRASYVGARALGVPDPGAMGIALLFWCLAAVQDPPAPPSPLAHPT</sequence>
<dbReference type="GO" id="GO:0004371">
    <property type="term" value="F:glycerone kinase activity"/>
    <property type="evidence" value="ECO:0007669"/>
    <property type="project" value="InterPro"/>
</dbReference>
<dbReference type="GO" id="GO:0005829">
    <property type="term" value="C:cytosol"/>
    <property type="evidence" value="ECO:0007669"/>
    <property type="project" value="TreeGrafter"/>
</dbReference>
<dbReference type="InterPro" id="IPR036117">
    <property type="entry name" value="DhaL_dom_sf"/>
</dbReference>
<keyword evidence="2 4" id="KW-0418">Kinase</keyword>
<comment type="caution">
    <text evidence="4">The sequence shown here is derived from an EMBL/GenBank/DDBJ whole genome shotgun (WGS) entry which is preliminary data.</text>
</comment>
<organism evidence="4 5">
    <name type="scientific">Thermocatellispora tengchongensis</name>
    <dbReference type="NCBI Taxonomy" id="1073253"/>
    <lineage>
        <taxon>Bacteria</taxon>
        <taxon>Bacillati</taxon>
        <taxon>Actinomycetota</taxon>
        <taxon>Actinomycetes</taxon>
        <taxon>Streptosporangiales</taxon>
        <taxon>Streptosporangiaceae</taxon>
        <taxon>Thermocatellispora</taxon>
    </lineage>
</organism>
<dbReference type="SUPFAM" id="SSF101473">
    <property type="entry name" value="DhaL-like"/>
    <property type="match status" value="1"/>
</dbReference>
<dbReference type="AlphaFoldDB" id="A0A840P8C9"/>
<dbReference type="PANTHER" id="PTHR28629">
    <property type="entry name" value="TRIOKINASE/FMN CYCLASE"/>
    <property type="match status" value="1"/>
</dbReference>
<keyword evidence="5" id="KW-1185">Reference proteome</keyword>
<evidence type="ECO:0000313" key="4">
    <source>
        <dbReference type="EMBL" id="MBB5135249.1"/>
    </source>
</evidence>
<dbReference type="Pfam" id="PF02734">
    <property type="entry name" value="Dak2"/>
    <property type="match status" value="1"/>
</dbReference>
<dbReference type="SMART" id="SM01120">
    <property type="entry name" value="Dak2"/>
    <property type="match status" value="1"/>
</dbReference>
<dbReference type="InterPro" id="IPR050861">
    <property type="entry name" value="Dihydroxyacetone_Kinase"/>
</dbReference>
<accession>A0A840P8C9</accession>
<dbReference type="Gene3D" id="1.25.40.340">
    <property type="match status" value="1"/>
</dbReference>
<dbReference type="PROSITE" id="PS51480">
    <property type="entry name" value="DHAL"/>
    <property type="match status" value="1"/>
</dbReference>
<evidence type="ECO:0000256" key="2">
    <source>
        <dbReference type="ARBA" id="ARBA00022777"/>
    </source>
</evidence>
<dbReference type="FunFam" id="1.25.40.340:FF:000002">
    <property type="entry name" value="Dihydroxyacetone kinase, L subunit"/>
    <property type="match status" value="1"/>
</dbReference>
<name>A0A840P8C9_9ACTN</name>
<feature type="domain" description="DhaL" evidence="3">
    <location>
        <begin position="1"/>
        <end position="190"/>
    </location>
</feature>
<dbReference type="EMBL" id="JACHGN010000010">
    <property type="protein sequence ID" value="MBB5135249.1"/>
    <property type="molecule type" value="Genomic_DNA"/>
</dbReference>
<dbReference type="InterPro" id="IPR004007">
    <property type="entry name" value="DhaL_dom"/>
</dbReference>
<dbReference type="Proteomes" id="UP000578449">
    <property type="component" value="Unassembled WGS sequence"/>
</dbReference>